<feature type="domain" description="LysM" evidence="4">
    <location>
        <begin position="231"/>
        <end position="280"/>
    </location>
</feature>
<evidence type="ECO:0000256" key="2">
    <source>
        <dbReference type="ARBA" id="ARBA00023026"/>
    </source>
</evidence>
<name>A0ABY0HEC9_9PEZI</name>
<sequence>MHNFTAVSDISEMPREELCHTCHVRRLALMQSSQHSTYNEFWKEQLEYVYAKCGGSGPTKIPEPLEITQPVLAPYCVTGKYYTTGEGDTCESIANTTSVSAAALYMGNQVILPDCGEAEPGVRLCLPMTCQTYYLRPSDTYVGIEAALGLDFGSVRDYNSWLDALCTNLHTATDFYGKIICVSPQGGTFSGTVPAPVPTATPGTNDGYTHNAMAPPEGVPVAEGTTLNCGRWHQVVGEDTCSTICVQNGITTSLFHAVNPSLQPDTSCTLSLNPGTALCVVPTYNWNITIPVTSTVLGADIMSTTIVADNALTFLFP</sequence>
<organism evidence="5 6">
    <name type="scientific">Monosporascus cannonballus</name>
    <dbReference type="NCBI Taxonomy" id="155416"/>
    <lineage>
        <taxon>Eukaryota</taxon>
        <taxon>Fungi</taxon>
        <taxon>Dikarya</taxon>
        <taxon>Ascomycota</taxon>
        <taxon>Pezizomycotina</taxon>
        <taxon>Sordariomycetes</taxon>
        <taxon>Xylariomycetidae</taxon>
        <taxon>Xylariales</taxon>
        <taxon>Xylariales incertae sedis</taxon>
        <taxon>Monosporascus</taxon>
    </lineage>
</organism>
<dbReference type="EMBL" id="QJNS01000067">
    <property type="protein sequence ID" value="RYO89767.1"/>
    <property type="molecule type" value="Genomic_DNA"/>
</dbReference>
<dbReference type="InterPro" id="IPR052210">
    <property type="entry name" value="LysM1-like"/>
</dbReference>
<protein>
    <recommendedName>
        <fullName evidence="4">LysM domain-containing protein</fullName>
    </recommendedName>
</protein>
<evidence type="ECO:0000259" key="4">
    <source>
        <dbReference type="PROSITE" id="PS51782"/>
    </source>
</evidence>
<feature type="domain" description="LysM" evidence="4">
    <location>
        <begin position="80"/>
        <end position="126"/>
    </location>
</feature>
<keyword evidence="1" id="KW-0147">Chitin-binding</keyword>
<evidence type="ECO:0000313" key="5">
    <source>
        <dbReference type="EMBL" id="RYO89767.1"/>
    </source>
</evidence>
<dbReference type="InterPro" id="IPR036779">
    <property type="entry name" value="LysM_dom_sf"/>
</dbReference>
<evidence type="ECO:0000256" key="1">
    <source>
        <dbReference type="ARBA" id="ARBA00022669"/>
    </source>
</evidence>
<accession>A0ABY0HEC9</accession>
<dbReference type="InterPro" id="IPR018392">
    <property type="entry name" value="LysM"/>
</dbReference>
<proteinExistence type="inferred from homology"/>
<keyword evidence="6" id="KW-1185">Reference proteome</keyword>
<comment type="caution">
    <text evidence="5">The sequence shown here is derived from an EMBL/GenBank/DDBJ whole genome shotgun (WGS) entry which is preliminary data.</text>
</comment>
<dbReference type="SUPFAM" id="SSF54106">
    <property type="entry name" value="LysM domain"/>
    <property type="match status" value="1"/>
</dbReference>
<comment type="similarity">
    <text evidence="3">Belongs to the secreted LysM effector family.</text>
</comment>
<dbReference type="PROSITE" id="PS51782">
    <property type="entry name" value="LYSM"/>
    <property type="match status" value="2"/>
</dbReference>
<dbReference type="PANTHER" id="PTHR34997">
    <property type="entry name" value="AM15"/>
    <property type="match status" value="1"/>
</dbReference>
<dbReference type="Proteomes" id="UP000294003">
    <property type="component" value="Unassembled WGS sequence"/>
</dbReference>
<keyword evidence="2" id="KW-0843">Virulence</keyword>
<evidence type="ECO:0000313" key="6">
    <source>
        <dbReference type="Proteomes" id="UP000294003"/>
    </source>
</evidence>
<dbReference type="CDD" id="cd00118">
    <property type="entry name" value="LysM"/>
    <property type="match status" value="2"/>
</dbReference>
<gene>
    <name evidence="5" type="ORF">DL762_003044</name>
</gene>
<dbReference type="Pfam" id="PF01476">
    <property type="entry name" value="LysM"/>
    <property type="match status" value="2"/>
</dbReference>
<evidence type="ECO:0000256" key="3">
    <source>
        <dbReference type="ARBA" id="ARBA00044955"/>
    </source>
</evidence>
<dbReference type="Gene3D" id="3.10.350.10">
    <property type="entry name" value="LysM domain"/>
    <property type="match status" value="3"/>
</dbReference>
<reference evidence="5 6" key="1">
    <citation type="submission" date="2018-06" db="EMBL/GenBank/DDBJ databases">
        <title>Complete Genomes of Monosporascus.</title>
        <authorList>
            <person name="Robinson A.J."/>
            <person name="Natvig D.O."/>
        </authorList>
    </citation>
    <scope>NUCLEOTIDE SEQUENCE [LARGE SCALE GENOMIC DNA]</scope>
    <source>
        <strain evidence="5 6">CBS 609.92</strain>
    </source>
</reference>
<dbReference type="PANTHER" id="PTHR34997:SF16">
    <property type="entry name" value="LYSM DOMAIN-CONTAINING PROTEIN"/>
    <property type="match status" value="1"/>
</dbReference>